<evidence type="ECO:0000313" key="2">
    <source>
        <dbReference type="EMBL" id="KAJ6038884.1"/>
    </source>
</evidence>
<name>A0AAD6N7Y9_PENCN</name>
<dbReference type="Proteomes" id="UP001219568">
    <property type="component" value="Unassembled WGS sequence"/>
</dbReference>
<feature type="region of interest" description="Disordered" evidence="1">
    <location>
        <begin position="39"/>
        <end position="91"/>
    </location>
</feature>
<keyword evidence="3" id="KW-1185">Reference proteome</keyword>
<proteinExistence type="predicted"/>
<accession>A0AAD6N7Y9</accession>
<protein>
    <submittedName>
        <fullName evidence="2">Uncharacterized protein</fullName>
    </submittedName>
</protein>
<gene>
    <name evidence="2" type="ORF">N7460_007601</name>
</gene>
<evidence type="ECO:0000256" key="1">
    <source>
        <dbReference type="SAM" id="MobiDB-lite"/>
    </source>
</evidence>
<feature type="compositionally biased region" description="Polar residues" evidence="1">
    <location>
        <begin position="54"/>
        <end position="63"/>
    </location>
</feature>
<organism evidence="2 3">
    <name type="scientific">Penicillium canescens</name>
    <dbReference type="NCBI Taxonomy" id="5083"/>
    <lineage>
        <taxon>Eukaryota</taxon>
        <taxon>Fungi</taxon>
        <taxon>Dikarya</taxon>
        <taxon>Ascomycota</taxon>
        <taxon>Pezizomycotina</taxon>
        <taxon>Eurotiomycetes</taxon>
        <taxon>Eurotiomycetidae</taxon>
        <taxon>Eurotiales</taxon>
        <taxon>Aspergillaceae</taxon>
        <taxon>Penicillium</taxon>
    </lineage>
</organism>
<reference evidence="2" key="2">
    <citation type="submission" date="2023-01" db="EMBL/GenBank/DDBJ databases">
        <authorList>
            <person name="Petersen C."/>
        </authorList>
    </citation>
    <scope>NUCLEOTIDE SEQUENCE</scope>
    <source>
        <strain evidence="2">IBT 15450</strain>
    </source>
</reference>
<evidence type="ECO:0000313" key="3">
    <source>
        <dbReference type="Proteomes" id="UP001219568"/>
    </source>
</evidence>
<reference evidence="2" key="1">
    <citation type="journal article" date="2023" name="IMA Fungus">
        <title>Comparative genomic study of the Penicillium genus elucidates a diverse pangenome and 15 lateral gene transfer events.</title>
        <authorList>
            <person name="Petersen C."/>
            <person name="Sorensen T."/>
            <person name="Nielsen M.R."/>
            <person name="Sondergaard T.E."/>
            <person name="Sorensen J.L."/>
            <person name="Fitzpatrick D.A."/>
            <person name="Frisvad J.C."/>
            <person name="Nielsen K.L."/>
        </authorList>
    </citation>
    <scope>NUCLEOTIDE SEQUENCE</scope>
    <source>
        <strain evidence="2">IBT 15450</strain>
    </source>
</reference>
<dbReference type="AlphaFoldDB" id="A0AAD6N7Y9"/>
<sequence>MGRSSNISVVVLSPSPHITPFKSFNNDLFDRTIDTIPSEEASLQGSHAEGQAMDASTTPSLFGNGSLHDSLALSPRRARSTETKSSCFPTR</sequence>
<dbReference type="EMBL" id="JAQJZL010000008">
    <property type="protein sequence ID" value="KAJ6038884.1"/>
    <property type="molecule type" value="Genomic_DNA"/>
</dbReference>
<comment type="caution">
    <text evidence="2">The sequence shown here is derived from an EMBL/GenBank/DDBJ whole genome shotgun (WGS) entry which is preliminary data.</text>
</comment>